<dbReference type="Proteomes" id="UP001056766">
    <property type="component" value="Unassembled WGS sequence"/>
</dbReference>
<proteinExistence type="predicted"/>
<reference evidence="1" key="2">
    <citation type="submission" date="2021-04" db="EMBL/GenBank/DDBJ databases">
        <authorList>
            <person name="Dong X."/>
        </authorList>
    </citation>
    <scope>NUCLEOTIDE SEQUENCE</scope>
    <source>
        <strain evidence="1">LLY</strain>
    </source>
</reference>
<keyword evidence="2" id="KW-1185">Reference proteome</keyword>
<comment type="caution">
    <text evidence="1">The sequence shown here is derived from an EMBL/GenBank/DDBJ whole genome shotgun (WGS) entry which is preliminary data.</text>
</comment>
<name>A0A9E5DBZ9_9EURY</name>
<reference evidence="1" key="1">
    <citation type="journal article" date="2021" name="mSystems">
        <title>Bacteria and Archaea Synergistically Convert Glycine Betaine to Biogenic Methane in the Formosa Cold Seep of the South China Sea.</title>
        <authorList>
            <person name="Li L."/>
            <person name="Zhang W."/>
            <person name="Zhang S."/>
            <person name="Song L."/>
            <person name="Sun Q."/>
            <person name="Zhang H."/>
            <person name="Xiang H."/>
            <person name="Dong X."/>
        </authorList>
    </citation>
    <scope>NUCLEOTIDE SEQUENCE</scope>
    <source>
        <strain evidence="1">LLY</strain>
    </source>
</reference>
<dbReference type="RefSeq" id="WP_250868709.1">
    <property type="nucleotide sequence ID" value="NZ_JAGSOI010000046.1"/>
</dbReference>
<protein>
    <submittedName>
        <fullName evidence="1">Uncharacterized protein</fullName>
    </submittedName>
</protein>
<organism evidence="1 2">
    <name type="scientific">Methanococcoides seepicolus</name>
    <dbReference type="NCBI Taxonomy" id="2828780"/>
    <lineage>
        <taxon>Archaea</taxon>
        <taxon>Methanobacteriati</taxon>
        <taxon>Methanobacteriota</taxon>
        <taxon>Stenosarchaea group</taxon>
        <taxon>Methanomicrobia</taxon>
        <taxon>Methanosarcinales</taxon>
        <taxon>Methanosarcinaceae</taxon>
        <taxon>Methanococcoides</taxon>
    </lineage>
</organism>
<dbReference type="EMBL" id="JAGSOI010000046">
    <property type="protein sequence ID" value="MCM1987372.1"/>
    <property type="molecule type" value="Genomic_DNA"/>
</dbReference>
<sequence length="61" mass="6900">MAKAGRSGKLDPRSPINPLVRTLNVGCPTISLSSYRYFLSDVLQLHERITTALKQRLVQWC</sequence>
<dbReference type="AlphaFoldDB" id="A0A9E5DBZ9"/>
<accession>A0A9E5DBZ9</accession>
<evidence type="ECO:0000313" key="2">
    <source>
        <dbReference type="Proteomes" id="UP001056766"/>
    </source>
</evidence>
<gene>
    <name evidence="1" type="ORF">KDK67_10320</name>
</gene>
<evidence type="ECO:0000313" key="1">
    <source>
        <dbReference type="EMBL" id="MCM1987372.1"/>
    </source>
</evidence>